<evidence type="ECO:0000256" key="1">
    <source>
        <dbReference type="SAM" id="MobiDB-lite"/>
    </source>
</evidence>
<dbReference type="AlphaFoldDB" id="A0A5C3KBC2"/>
<evidence type="ECO:0000313" key="2">
    <source>
        <dbReference type="EMBL" id="TFK17386.1"/>
    </source>
</evidence>
<evidence type="ECO:0000313" key="3">
    <source>
        <dbReference type="Proteomes" id="UP000307440"/>
    </source>
</evidence>
<dbReference type="OrthoDB" id="3244905at2759"/>
<name>A0A5C3KBC2_COPMA</name>
<feature type="compositionally biased region" description="Basic residues" evidence="1">
    <location>
        <begin position="209"/>
        <end position="222"/>
    </location>
</feature>
<sequence length="283" mass="30958">MVFRIPSQFDSFVASPSHAAQPALHRAVRPWRGALIVPGLRNSNREARDYIHVSAVETDGENRIELWPREFHVVRLPGRQLLRQVMSYVQHTAQPTCNFLPERLNPEYNEVNRANFRALSRQLHDNQEVVIAPWGQTSELGASGAGIIIYPASNSGAYLIGAIFDSTEFPDFMRPNQPQPPPLSIPGSVPGGSYPPQGMGPPSSPYSAHTRHPHSGSPRHSHPNSPTEHPSSGGSYRPIIPRDHRSSMPHGAAYPNLPSGSGSSPTNTASGSYSFHPQNPPFP</sequence>
<dbReference type="Proteomes" id="UP000307440">
    <property type="component" value="Unassembled WGS sequence"/>
</dbReference>
<gene>
    <name evidence="2" type="ORF">FA15DRAFT_331573</name>
</gene>
<accession>A0A5C3KBC2</accession>
<feature type="region of interest" description="Disordered" evidence="1">
    <location>
        <begin position="170"/>
        <end position="283"/>
    </location>
</feature>
<organism evidence="2 3">
    <name type="scientific">Coprinopsis marcescibilis</name>
    <name type="common">Agaric fungus</name>
    <name type="synonym">Psathyrella marcescibilis</name>
    <dbReference type="NCBI Taxonomy" id="230819"/>
    <lineage>
        <taxon>Eukaryota</taxon>
        <taxon>Fungi</taxon>
        <taxon>Dikarya</taxon>
        <taxon>Basidiomycota</taxon>
        <taxon>Agaricomycotina</taxon>
        <taxon>Agaricomycetes</taxon>
        <taxon>Agaricomycetidae</taxon>
        <taxon>Agaricales</taxon>
        <taxon>Agaricineae</taxon>
        <taxon>Psathyrellaceae</taxon>
        <taxon>Coprinopsis</taxon>
    </lineage>
</organism>
<feature type="compositionally biased region" description="Polar residues" evidence="1">
    <location>
        <begin position="258"/>
        <end position="277"/>
    </location>
</feature>
<keyword evidence="3" id="KW-1185">Reference proteome</keyword>
<reference evidence="2 3" key="1">
    <citation type="journal article" date="2019" name="Nat. Ecol. Evol.">
        <title>Megaphylogeny resolves global patterns of mushroom evolution.</title>
        <authorList>
            <person name="Varga T."/>
            <person name="Krizsan K."/>
            <person name="Foldi C."/>
            <person name="Dima B."/>
            <person name="Sanchez-Garcia M."/>
            <person name="Sanchez-Ramirez S."/>
            <person name="Szollosi G.J."/>
            <person name="Szarkandi J.G."/>
            <person name="Papp V."/>
            <person name="Albert L."/>
            <person name="Andreopoulos W."/>
            <person name="Angelini C."/>
            <person name="Antonin V."/>
            <person name="Barry K.W."/>
            <person name="Bougher N.L."/>
            <person name="Buchanan P."/>
            <person name="Buyck B."/>
            <person name="Bense V."/>
            <person name="Catcheside P."/>
            <person name="Chovatia M."/>
            <person name="Cooper J."/>
            <person name="Damon W."/>
            <person name="Desjardin D."/>
            <person name="Finy P."/>
            <person name="Geml J."/>
            <person name="Haridas S."/>
            <person name="Hughes K."/>
            <person name="Justo A."/>
            <person name="Karasinski D."/>
            <person name="Kautmanova I."/>
            <person name="Kiss B."/>
            <person name="Kocsube S."/>
            <person name="Kotiranta H."/>
            <person name="LaButti K.M."/>
            <person name="Lechner B.E."/>
            <person name="Liimatainen K."/>
            <person name="Lipzen A."/>
            <person name="Lukacs Z."/>
            <person name="Mihaltcheva S."/>
            <person name="Morgado L.N."/>
            <person name="Niskanen T."/>
            <person name="Noordeloos M.E."/>
            <person name="Ohm R.A."/>
            <person name="Ortiz-Santana B."/>
            <person name="Ovrebo C."/>
            <person name="Racz N."/>
            <person name="Riley R."/>
            <person name="Savchenko A."/>
            <person name="Shiryaev A."/>
            <person name="Soop K."/>
            <person name="Spirin V."/>
            <person name="Szebenyi C."/>
            <person name="Tomsovsky M."/>
            <person name="Tulloss R.E."/>
            <person name="Uehling J."/>
            <person name="Grigoriev I.V."/>
            <person name="Vagvolgyi C."/>
            <person name="Papp T."/>
            <person name="Martin F.M."/>
            <person name="Miettinen O."/>
            <person name="Hibbett D.S."/>
            <person name="Nagy L.G."/>
        </authorList>
    </citation>
    <scope>NUCLEOTIDE SEQUENCE [LARGE SCALE GENOMIC DNA]</scope>
    <source>
        <strain evidence="2 3">CBS 121175</strain>
    </source>
</reference>
<proteinExistence type="predicted"/>
<dbReference type="EMBL" id="ML210517">
    <property type="protein sequence ID" value="TFK17386.1"/>
    <property type="molecule type" value="Genomic_DNA"/>
</dbReference>
<protein>
    <submittedName>
        <fullName evidence="2">Uncharacterized protein</fullName>
    </submittedName>
</protein>